<keyword evidence="1" id="KW-0472">Membrane</keyword>
<feature type="transmembrane region" description="Helical" evidence="1">
    <location>
        <begin position="239"/>
        <end position="260"/>
    </location>
</feature>
<gene>
    <name evidence="2" type="ORF">HD596_008385</name>
</gene>
<dbReference type="Proteomes" id="UP000579153">
    <property type="component" value="Unassembled WGS sequence"/>
</dbReference>
<keyword evidence="1" id="KW-1133">Transmembrane helix</keyword>
<feature type="transmembrane region" description="Helical" evidence="1">
    <location>
        <begin position="202"/>
        <end position="218"/>
    </location>
</feature>
<dbReference type="EMBL" id="JACHMB010000001">
    <property type="protein sequence ID" value="MBB5781629.1"/>
    <property type="molecule type" value="Genomic_DNA"/>
</dbReference>
<evidence type="ECO:0000313" key="3">
    <source>
        <dbReference type="Proteomes" id="UP000579153"/>
    </source>
</evidence>
<keyword evidence="1" id="KW-0812">Transmembrane</keyword>
<protein>
    <submittedName>
        <fullName evidence="2">Uncharacterized protein</fullName>
    </submittedName>
</protein>
<accession>A0A7W9GD78</accession>
<proteinExistence type="predicted"/>
<sequence>MTWPARARQRLAALGGVAVPAAGSALPVVERFAPTPVDAQAKLAEVERLIDDLAPGLDEATGHTLDNLINAWGEAWEAEVMAEASEYDALVAGRLSALDPQAAQCRALHDLNGRRLADAKTALAAARERLVGERRPVDDSGDGERGFAPWGGKSFTEPTLLAGRGPAAFASVAVLAVAACADVAAFFQIVQLLLPRQEGEKSLLLVGGLTVVAVTLAHRAGVVLRERHAGSRTAKRWQALLCLLIWLLLGLGAAVIRFYVADPGTGPVDIDSQAGPGSEPSFAYEQAGMAGFFLVLYLGTGVVAALGGYALHQPVRAAYARASRHHRIRQERMAVSVAQLARVEAERARYAGALVAARQRLTVELKQRLAFTEELKQMARVHNARAAQNPTTTDGLFHHDRKPYVWDRLGENR</sequence>
<dbReference type="RefSeq" id="WP_185074891.1">
    <property type="nucleotide sequence ID" value="NZ_JACHMB010000001.1"/>
</dbReference>
<reference evidence="2 3" key="1">
    <citation type="submission" date="2020-08" db="EMBL/GenBank/DDBJ databases">
        <title>Sequencing the genomes of 1000 actinobacteria strains.</title>
        <authorList>
            <person name="Klenk H.-P."/>
        </authorList>
    </citation>
    <scope>NUCLEOTIDE SEQUENCE [LARGE SCALE GENOMIC DNA]</scope>
    <source>
        <strain evidence="2 3">DSM 45507</strain>
    </source>
</reference>
<feature type="transmembrane region" description="Helical" evidence="1">
    <location>
        <begin position="167"/>
        <end position="190"/>
    </location>
</feature>
<dbReference type="AlphaFoldDB" id="A0A7W9GD78"/>
<organism evidence="2 3">
    <name type="scientific">Nonomuraea jabiensis</name>
    <dbReference type="NCBI Taxonomy" id="882448"/>
    <lineage>
        <taxon>Bacteria</taxon>
        <taxon>Bacillati</taxon>
        <taxon>Actinomycetota</taxon>
        <taxon>Actinomycetes</taxon>
        <taxon>Streptosporangiales</taxon>
        <taxon>Streptosporangiaceae</taxon>
        <taxon>Nonomuraea</taxon>
    </lineage>
</organism>
<keyword evidence="3" id="KW-1185">Reference proteome</keyword>
<evidence type="ECO:0000256" key="1">
    <source>
        <dbReference type="SAM" id="Phobius"/>
    </source>
</evidence>
<comment type="caution">
    <text evidence="2">The sequence shown here is derived from an EMBL/GenBank/DDBJ whole genome shotgun (WGS) entry which is preliminary data.</text>
</comment>
<feature type="transmembrane region" description="Helical" evidence="1">
    <location>
        <begin position="289"/>
        <end position="311"/>
    </location>
</feature>
<name>A0A7W9GD78_9ACTN</name>
<evidence type="ECO:0000313" key="2">
    <source>
        <dbReference type="EMBL" id="MBB5781629.1"/>
    </source>
</evidence>